<reference evidence="2" key="1">
    <citation type="submission" date="2022-08" db="EMBL/GenBank/DDBJ databases">
        <authorList>
            <consortium name="DOE Joint Genome Institute"/>
            <person name="Min B."/>
            <person name="Riley R."/>
            <person name="Sierra-Patev S."/>
            <person name="Naranjo-Ortiz M."/>
            <person name="Looney B."/>
            <person name="Konkel Z."/>
            <person name="Slot J.C."/>
            <person name="Sakamoto Y."/>
            <person name="Steenwyk J.L."/>
            <person name="Rokas A."/>
            <person name="Carro J."/>
            <person name="Camarero S."/>
            <person name="Ferreira P."/>
            <person name="Molpeceres G."/>
            <person name="Ruiz-Duenas F.J."/>
            <person name="Serrano A."/>
            <person name="Henrissat B."/>
            <person name="Drula E."/>
            <person name="Hughes K.W."/>
            <person name="Mata J.L."/>
            <person name="Ishikawa N.K."/>
            <person name="Vargas-Isla R."/>
            <person name="Ushijima S."/>
            <person name="Smith C.A."/>
            <person name="Ahrendt S."/>
            <person name="Andreopoulos W."/>
            <person name="He G."/>
            <person name="Labutti K."/>
            <person name="Lipzen A."/>
            <person name="Ng V."/>
            <person name="Sandor L."/>
            <person name="Barry K."/>
            <person name="Martinez A.T."/>
            <person name="Xiao Y."/>
            <person name="Gibbons J.G."/>
            <person name="Terashima K."/>
            <person name="Hibbett D.S."/>
            <person name="Grigoriev I.V."/>
        </authorList>
    </citation>
    <scope>NUCLEOTIDE SEQUENCE</scope>
    <source>
        <strain evidence="2">TFB9207</strain>
    </source>
</reference>
<evidence type="ECO:0000313" key="2">
    <source>
        <dbReference type="EMBL" id="KAJ3832486.1"/>
    </source>
</evidence>
<dbReference type="Proteomes" id="UP001163846">
    <property type="component" value="Unassembled WGS sequence"/>
</dbReference>
<accession>A0AA38U5B2</accession>
<dbReference type="AlphaFoldDB" id="A0AA38U5B2"/>
<comment type="caution">
    <text evidence="2">The sequence shown here is derived from an EMBL/GenBank/DDBJ whole genome shotgun (WGS) entry which is preliminary data.</text>
</comment>
<proteinExistence type="predicted"/>
<feature type="region of interest" description="Disordered" evidence="1">
    <location>
        <begin position="55"/>
        <end position="74"/>
    </location>
</feature>
<protein>
    <submittedName>
        <fullName evidence="2">Uncharacterized protein</fullName>
    </submittedName>
</protein>
<name>A0AA38U5B2_9AGAR</name>
<feature type="region of interest" description="Disordered" evidence="1">
    <location>
        <begin position="81"/>
        <end position="112"/>
    </location>
</feature>
<evidence type="ECO:0000256" key="1">
    <source>
        <dbReference type="SAM" id="MobiDB-lite"/>
    </source>
</evidence>
<evidence type="ECO:0000313" key="3">
    <source>
        <dbReference type="Proteomes" id="UP001163846"/>
    </source>
</evidence>
<feature type="compositionally biased region" description="Acidic residues" evidence="1">
    <location>
        <begin position="95"/>
        <end position="104"/>
    </location>
</feature>
<sequence>MCPRTVLRQYVTHISHIFYPTVAPSTRRSTRFFVSNPQTCLLLSSMKAEEQRLDQASRLGSAKKRKPTKAERTNRMAAAHAALERKLSKGPSVESESESEDGDKENELERANIKISGLQKNNKALRKKALYWKKNTKQLRAEVEKRAEHEVEKEEEEERLKTKREYEETLREEERLRLMEEKDSAHDELRREQKRRRVETDTYNETREQLERRIQDYQRQIHTLKAQVSRIPARLDMGMILKTITIDSDRLYNDLNELQTVITPIKQVRRLEIITLHARSIKRRISQRTIGFAAVADTQWS</sequence>
<organism evidence="2 3">
    <name type="scientific">Lentinula raphanica</name>
    <dbReference type="NCBI Taxonomy" id="153919"/>
    <lineage>
        <taxon>Eukaryota</taxon>
        <taxon>Fungi</taxon>
        <taxon>Dikarya</taxon>
        <taxon>Basidiomycota</taxon>
        <taxon>Agaricomycotina</taxon>
        <taxon>Agaricomycetes</taxon>
        <taxon>Agaricomycetidae</taxon>
        <taxon>Agaricales</taxon>
        <taxon>Marasmiineae</taxon>
        <taxon>Omphalotaceae</taxon>
        <taxon>Lentinula</taxon>
    </lineage>
</organism>
<keyword evidence="3" id="KW-1185">Reference proteome</keyword>
<dbReference type="EMBL" id="MU806944">
    <property type="protein sequence ID" value="KAJ3832486.1"/>
    <property type="molecule type" value="Genomic_DNA"/>
</dbReference>
<gene>
    <name evidence="2" type="ORF">F5878DRAFT_646738</name>
</gene>